<dbReference type="AlphaFoldDB" id="A0A3P6SRZ1"/>
<sequence length="72" mass="8048">MSLVVVFQVCAAVTPPDVFIIRVLNRFGLSLWAETDFEKLRSVLEKESVDDTSRAIVVLAEEMLQLLIIVIG</sequence>
<evidence type="ECO:0008006" key="3">
    <source>
        <dbReference type="Google" id="ProtNLM"/>
    </source>
</evidence>
<evidence type="ECO:0000313" key="2">
    <source>
        <dbReference type="Proteomes" id="UP000271098"/>
    </source>
</evidence>
<organism evidence="1 2">
    <name type="scientific">Gongylonema pulchrum</name>
    <dbReference type="NCBI Taxonomy" id="637853"/>
    <lineage>
        <taxon>Eukaryota</taxon>
        <taxon>Metazoa</taxon>
        <taxon>Ecdysozoa</taxon>
        <taxon>Nematoda</taxon>
        <taxon>Chromadorea</taxon>
        <taxon>Rhabditida</taxon>
        <taxon>Spirurina</taxon>
        <taxon>Spiruromorpha</taxon>
        <taxon>Spiruroidea</taxon>
        <taxon>Gongylonematidae</taxon>
        <taxon>Gongylonema</taxon>
    </lineage>
</organism>
<accession>A0A3P6SRZ1</accession>
<name>A0A3P6SRZ1_9BILA</name>
<dbReference type="EMBL" id="UYRT01016899">
    <property type="protein sequence ID" value="VDK56418.1"/>
    <property type="molecule type" value="Genomic_DNA"/>
</dbReference>
<dbReference type="Proteomes" id="UP000271098">
    <property type="component" value="Unassembled WGS sequence"/>
</dbReference>
<proteinExistence type="predicted"/>
<dbReference type="OrthoDB" id="26387at2759"/>
<gene>
    <name evidence="1" type="ORF">GPUH_LOCUS6881</name>
</gene>
<evidence type="ECO:0000313" key="1">
    <source>
        <dbReference type="EMBL" id="VDK56418.1"/>
    </source>
</evidence>
<reference evidence="1 2" key="1">
    <citation type="submission" date="2018-11" db="EMBL/GenBank/DDBJ databases">
        <authorList>
            <consortium name="Pathogen Informatics"/>
        </authorList>
    </citation>
    <scope>NUCLEOTIDE SEQUENCE [LARGE SCALE GENOMIC DNA]</scope>
</reference>
<protein>
    <recommendedName>
        <fullName evidence="3">E3 ubiquitin-protein ligase</fullName>
    </recommendedName>
</protein>
<keyword evidence="2" id="KW-1185">Reference proteome</keyword>